<gene>
    <name evidence="2" type="ORF">MKW98_012741</name>
</gene>
<evidence type="ECO:0000313" key="3">
    <source>
        <dbReference type="Proteomes" id="UP001202328"/>
    </source>
</evidence>
<feature type="non-terminal residue" evidence="2">
    <location>
        <position position="1"/>
    </location>
</feature>
<name>A0AAD4X356_9MAGN</name>
<proteinExistence type="predicted"/>
<organism evidence="2 3">
    <name type="scientific">Papaver atlanticum</name>
    <dbReference type="NCBI Taxonomy" id="357466"/>
    <lineage>
        <taxon>Eukaryota</taxon>
        <taxon>Viridiplantae</taxon>
        <taxon>Streptophyta</taxon>
        <taxon>Embryophyta</taxon>
        <taxon>Tracheophyta</taxon>
        <taxon>Spermatophyta</taxon>
        <taxon>Magnoliopsida</taxon>
        <taxon>Ranunculales</taxon>
        <taxon>Papaveraceae</taxon>
        <taxon>Papaveroideae</taxon>
        <taxon>Papaver</taxon>
    </lineage>
</organism>
<evidence type="ECO:0000313" key="2">
    <source>
        <dbReference type="EMBL" id="KAI3834090.1"/>
    </source>
</evidence>
<keyword evidence="3" id="KW-1185">Reference proteome</keyword>
<comment type="caution">
    <text evidence="2">The sequence shown here is derived from an EMBL/GenBank/DDBJ whole genome shotgun (WGS) entry which is preliminary data.</text>
</comment>
<feature type="compositionally biased region" description="Polar residues" evidence="1">
    <location>
        <begin position="85"/>
        <end position="94"/>
    </location>
</feature>
<dbReference type="AlphaFoldDB" id="A0AAD4X356"/>
<dbReference type="EMBL" id="JAJJMB010017866">
    <property type="protein sequence ID" value="KAI3834090.1"/>
    <property type="molecule type" value="Genomic_DNA"/>
</dbReference>
<feature type="region of interest" description="Disordered" evidence="1">
    <location>
        <begin position="63"/>
        <end position="94"/>
    </location>
</feature>
<reference evidence="2" key="1">
    <citation type="submission" date="2022-04" db="EMBL/GenBank/DDBJ databases">
        <title>A functionally conserved STORR gene fusion in Papaver species that diverged 16.8 million years ago.</title>
        <authorList>
            <person name="Catania T."/>
        </authorList>
    </citation>
    <scope>NUCLEOTIDE SEQUENCE</scope>
    <source>
        <strain evidence="2">S-188037</strain>
    </source>
</reference>
<protein>
    <submittedName>
        <fullName evidence="2">Uncharacterized protein</fullName>
    </submittedName>
</protein>
<dbReference type="Proteomes" id="UP001202328">
    <property type="component" value="Unassembled WGS sequence"/>
</dbReference>
<sequence>MNVGDTVMRLFAEERSSSSLSISEGPLVRKVKEVLGNLSVSLIIEALVRCNMEVDEAIAQLSDKAASNVDRTDSKEEDPIVPSDVGSSMSQPMP</sequence>
<evidence type="ECO:0000256" key="1">
    <source>
        <dbReference type="SAM" id="MobiDB-lite"/>
    </source>
</evidence>
<accession>A0AAD4X356</accession>